<sequence>MATNIRRAFSSAARAFLEIIWEGTQSHREYEDLLKEKMKKNRKLSGADKVKFAGEPHTSDKDKELRASGQIFQGQSRLTSVHVYANGTVEYSKASYNGAQE</sequence>
<dbReference type="Proteomes" id="UP000030104">
    <property type="component" value="Unassembled WGS sequence"/>
</dbReference>
<accession>A0A0A2KAW4</accession>
<dbReference type="OMA" id="EYSKASF"/>
<gene>
    <name evidence="1" type="ORF">PITC_041780</name>
</gene>
<keyword evidence="2" id="KW-1185">Reference proteome</keyword>
<reference evidence="1 2" key="1">
    <citation type="journal article" date="2015" name="Mol. Plant Microbe Interact.">
        <title>Genome, transcriptome, and functional analyses of Penicillium expansum provide new insights into secondary metabolism and pathogenicity.</title>
        <authorList>
            <person name="Ballester A.R."/>
            <person name="Marcet-Houben M."/>
            <person name="Levin E."/>
            <person name="Sela N."/>
            <person name="Selma-Lazaro C."/>
            <person name="Carmona L."/>
            <person name="Wisniewski M."/>
            <person name="Droby S."/>
            <person name="Gonzalez-Candelas L."/>
            <person name="Gabaldon T."/>
        </authorList>
    </citation>
    <scope>NUCLEOTIDE SEQUENCE [LARGE SCALE GENOMIC DNA]</scope>
    <source>
        <strain evidence="1 2">PHI-1</strain>
    </source>
</reference>
<evidence type="ECO:0000313" key="2">
    <source>
        <dbReference type="Proteomes" id="UP000030104"/>
    </source>
</evidence>
<dbReference type="EMBL" id="JQGA01001543">
    <property type="protein sequence ID" value="KGO64959.1"/>
    <property type="molecule type" value="Genomic_DNA"/>
</dbReference>
<protein>
    <submittedName>
        <fullName evidence="1">Uncharacterized protein</fullName>
    </submittedName>
</protein>
<name>A0A0A2KAW4_PENIT</name>
<organism evidence="1 2">
    <name type="scientific">Penicillium italicum</name>
    <name type="common">Blue mold</name>
    <dbReference type="NCBI Taxonomy" id="40296"/>
    <lineage>
        <taxon>Eukaryota</taxon>
        <taxon>Fungi</taxon>
        <taxon>Dikarya</taxon>
        <taxon>Ascomycota</taxon>
        <taxon>Pezizomycotina</taxon>
        <taxon>Eurotiomycetes</taxon>
        <taxon>Eurotiomycetidae</taxon>
        <taxon>Eurotiales</taxon>
        <taxon>Aspergillaceae</taxon>
        <taxon>Penicillium</taxon>
    </lineage>
</organism>
<dbReference type="PhylomeDB" id="A0A0A2KAW4"/>
<dbReference type="AlphaFoldDB" id="A0A0A2KAW4"/>
<proteinExistence type="predicted"/>
<evidence type="ECO:0000313" key="1">
    <source>
        <dbReference type="EMBL" id="KGO64959.1"/>
    </source>
</evidence>
<comment type="caution">
    <text evidence="1">The sequence shown here is derived from an EMBL/GenBank/DDBJ whole genome shotgun (WGS) entry which is preliminary data.</text>
</comment>
<dbReference type="OrthoDB" id="5346621at2759"/>
<dbReference type="HOGENOM" id="CLU_2399164_0_0_1"/>